<dbReference type="Pfam" id="PF02254">
    <property type="entry name" value="TrkA_N"/>
    <property type="match status" value="1"/>
</dbReference>
<evidence type="ECO:0000259" key="7">
    <source>
        <dbReference type="PROSITE" id="PS51202"/>
    </source>
</evidence>
<dbReference type="PROSITE" id="PS51202">
    <property type="entry name" value="RCK_C"/>
    <property type="match status" value="1"/>
</dbReference>
<keyword evidence="2" id="KW-0813">Transport</keyword>
<evidence type="ECO:0000256" key="1">
    <source>
        <dbReference type="ARBA" id="ARBA00004141"/>
    </source>
</evidence>
<protein>
    <submittedName>
        <fullName evidence="8">Cation:proton antiporter</fullName>
    </submittedName>
</protein>
<dbReference type="SUPFAM" id="SSF51735">
    <property type="entry name" value="NAD(P)-binding Rossmann-fold domains"/>
    <property type="match status" value="1"/>
</dbReference>
<dbReference type="InterPro" id="IPR036721">
    <property type="entry name" value="RCK_C_sf"/>
</dbReference>
<gene>
    <name evidence="8" type="ORF">N6H18_07190</name>
</gene>
<reference evidence="8" key="1">
    <citation type="submission" date="2022-09" db="EMBL/GenBank/DDBJ databases">
        <title>Comparative genomics and taxonomic characterization of three novel marine species of genus Reichenbachiella exhibiting antioxidant and polysaccharide degradation activities.</title>
        <authorList>
            <person name="Muhammad N."/>
            <person name="Lee Y.-J."/>
            <person name="Ko J."/>
            <person name="Kim S.-G."/>
        </authorList>
    </citation>
    <scope>NUCLEOTIDE SEQUENCE</scope>
    <source>
        <strain evidence="8">BKB1-1</strain>
    </source>
</reference>
<name>A0ABY6CTA4_9BACT</name>
<dbReference type="PANTHER" id="PTHR43021:SF2">
    <property type="entry name" value="CATION_H+ EXCHANGER DOMAIN-CONTAINING PROTEIN"/>
    <property type="match status" value="1"/>
</dbReference>
<dbReference type="EMBL" id="CP106679">
    <property type="protein sequence ID" value="UXP33736.1"/>
    <property type="molecule type" value="Genomic_DNA"/>
</dbReference>
<feature type="transmembrane region" description="Helical" evidence="6">
    <location>
        <begin position="12"/>
        <end position="30"/>
    </location>
</feature>
<dbReference type="PANTHER" id="PTHR43021">
    <property type="entry name" value="NA(+)/H(+) ANTIPORTER-RELATED"/>
    <property type="match status" value="1"/>
</dbReference>
<dbReference type="Gene3D" id="3.30.70.1450">
    <property type="entry name" value="Regulator of K+ conductance, C-terminal domain"/>
    <property type="match status" value="1"/>
</dbReference>
<dbReference type="Pfam" id="PF00999">
    <property type="entry name" value="Na_H_Exchanger"/>
    <property type="match status" value="1"/>
</dbReference>
<keyword evidence="2" id="KW-0633">Potassium transport</keyword>
<feature type="transmembrane region" description="Helical" evidence="6">
    <location>
        <begin position="391"/>
        <end position="414"/>
    </location>
</feature>
<feature type="transmembrane region" description="Helical" evidence="6">
    <location>
        <begin position="169"/>
        <end position="191"/>
    </location>
</feature>
<feature type="transmembrane region" description="Helical" evidence="6">
    <location>
        <begin position="329"/>
        <end position="347"/>
    </location>
</feature>
<feature type="transmembrane region" description="Helical" evidence="6">
    <location>
        <begin position="264"/>
        <end position="285"/>
    </location>
</feature>
<evidence type="ECO:0000256" key="3">
    <source>
        <dbReference type="ARBA" id="ARBA00022692"/>
    </source>
</evidence>
<dbReference type="InterPro" id="IPR036291">
    <property type="entry name" value="NAD(P)-bd_dom_sf"/>
</dbReference>
<organism evidence="8 9">
    <name type="scientific">Reichenbachiella agarivorans</name>
    <dbReference type="NCBI Taxonomy" id="2979464"/>
    <lineage>
        <taxon>Bacteria</taxon>
        <taxon>Pseudomonadati</taxon>
        <taxon>Bacteroidota</taxon>
        <taxon>Cytophagia</taxon>
        <taxon>Cytophagales</taxon>
        <taxon>Reichenbachiellaceae</taxon>
        <taxon>Reichenbachiella</taxon>
    </lineage>
</organism>
<dbReference type="InterPro" id="IPR006153">
    <property type="entry name" value="Cation/H_exchanger_TM"/>
</dbReference>
<feature type="transmembrane region" description="Helical" evidence="6">
    <location>
        <begin position="359"/>
        <end position="379"/>
    </location>
</feature>
<comment type="subcellular location">
    <subcellularLocation>
        <location evidence="1">Membrane</location>
        <topology evidence="1">Multi-pass membrane protein</topology>
    </subcellularLocation>
</comment>
<keyword evidence="5 6" id="KW-0472">Membrane</keyword>
<evidence type="ECO:0000256" key="4">
    <source>
        <dbReference type="ARBA" id="ARBA00022989"/>
    </source>
</evidence>
<evidence type="ECO:0000313" key="8">
    <source>
        <dbReference type="EMBL" id="UXP33736.1"/>
    </source>
</evidence>
<feature type="transmembrane region" description="Helical" evidence="6">
    <location>
        <begin position="305"/>
        <end position="323"/>
    </location>
</feature>
<dbReference type="Gene3D" id="1.20.1530.20">
    <property type="match status" value="1"/>
</dbReference>
<feature type="transmembrane region" description="Helical" evidence="6">
    <location>
        <begin position="67"/>
        <end position="87"/>
    </location>
</feature>
<dbReference type="InterPro" id="IPR003148">
    <property type="entry name" value="RCK_N"/>
</dbReference>
<dbReference type="RefSeq" id="WP_262311163.1">
    <property type="nucleotide sequence ID" value="NZ_CP106679.1"/>
</dbReference>
<feature type="transmembrane region" description="Helical" evidence="6">
    <location>
        <begin position="99"/>
        <end position="119"/>
    </location>
</feature>
<dbReference type="Gene3D" id="3.40.50.720">
    <property type="entry name" value="NAD(P)-binding Rossmann-like Domain"/>
    <property type="match status" value="1"/>
</dbReference>
<dbReference type="InterPro" id="IPR006037">
    <property type="entry name" value="RCK_C"/>
</dbReference>
<keyword evidence="2" id="KW-0406">Ion transport</keyword>
<keyword evidence="3 6" id="KW-0812">Transmembrane</keyword>
<feature type="transmembrane region" description="Helical" evidence="6">
    <location>
        <begin position="238"/>
        <end position="258"/>
    </location>
</feature>
<feature type="transmembrane region" description="Helical" evidence="6">
    <location>
        <begin position="37"/>
        <end position="55"/>
    </location>
</feature>
<keyword evidence="9" id="KW-1185">Reference proteome</keyword>
<evidence type="ECO:0000313" key="9">
    <source>
        <dbReference type="Proteomes" id="UP001065174"/>
    </source>
</evidence>
<keyword evidence="4 6" id="KW-1133">Transmembrane helix</keyword>
<sequence>MDFSLESYQQLVILSLGFAVICIAASRIAPIFQKINLPIITGFLATGVLAGPYILDLVPKESTHQLNFINEIALAFIAFAAGSELYLRELRSRFRSIKWNTISQLVFTFGCGSLSVFFLSDLIPFIKGMDFSTKLSVSLLAGAIFVARSPTSAIAIINELRAKGPLTQTVLGVTVLTDFFVIILFAVAMSFAVSLSGGNSFNYISIILLLIEIAVSLGIGFLLGKVLNMTISLRIRRFVKSILIIALGYSVYLLKFYLQELSAGFMSHAFTIEPLIICIIASFYVANYTKNRPEFLSILDKTFPLIYAAFFTLTGASLSLYALMDASLVALLFFFIRLLSIMAGNYFGGMMAEDPWAQIHVGWMPYITQAGVALGLTAVVSNEFPSFGPDFAAFIIAIVVINEIVGPPLFKYAITKAGENRNKGSFKYDGIRDAIIFGYESQSVSLARQLMNNGWQVQIATRKKPEEIEVPDGIVLRHIEQVDLETLKVMHADKSEAIVCLMSDRRNLEACELAYKHFGTPDMIVRLGDRSYYDKFLALGARVVDPSTAIVSLLDHYVRSPQATSLLLGMQPGQDTRDMELQDPSLHGITLRDLRLPSDVLILSIHRGGQMIISHGFTRLRVGDVVTFVGSTESLNVMQLKFDHYSS</sequence>
<evidence type="ECO:0000256" key="2">
    <source>
        <dbReference type="ARBA" id="ARBA00022538"/>
    </source>
</evidence>
<evidence type="ECO:0000256" key="5">
    <source>
        <dbReference type="ARBA" id="ARBA00023136"/>
    </source>
</evidence>
<dbReference type="SUPFAM" id="SSF116726">
    <property type="entry name" value="TrkA C-terminal domain-like"/>
    <property type="match status" value="1"/>
</dbReference>
<dbReference type="Pfam" id="PF02080">
    <property type="entry name" value="TrkA_C"/>
    <property type="match status" value="1"/>
</dbReference>
<dbReference type="Proteomes" id="UP001065174">
    <property type="component" value="Chromosome"/>
</dbReference>
<dbReference type="InterPro" id="IPR038770">
    <property type="entry name" value="Na+/solute_symporter_sf"/>
</dbReference>
<keyword evidence="2" id="KW-0630">Potassium</keyword>
<evidence type="ECO:0000256" key="6">
    <source>
        <dbReference type="SAM" id="Phobius"/>
    </source>
</evidence>
<feature type="domain" description="RCK C-terminal" evidence="7">
    <location>
        <begin position="563"/>
        <end position="646"/>
    </location>
</feature>
<feature type="transmembrane region" description="Helical" evidence="6">
    <location>
        <begin position="139"/>
        <end position="157"/>
    </location>
</feature>
<feature type="transmembrane region" description="Helical" evidence="6">
    <location>
        <begin position="203"/>
        <end position="226"/>
    </location>
</feature>
<accession>A0ABY6CTA4</accession>
<proteinExistence type="predicted"/>